<protein>
    <submittedName>
        <fullName evidence="2">Uncharacterized protein</fullName>
    </submittedName>
</protein>
<evidence type="ECO:0000313" key="2">
    <source>
        <dbReference type="EMBL" id="ATG51083.1"/>
    </source>
</evidence>
<evidence type="ECO:0000313" key="3">
    <source>
        <dbReference type="Proteomes" id="UP000218165"/>
    </source>
</evidence>
<reference evidence="3" key="1">
    <citation type="submission" date="2017-09" db="EMBL/GenBank/DDBJ databases">
        <title>Brachybacterium sp. VM2412.</title>
        <authorList>
            <person name="Tak E.J."/>
            <person name="Bae J.-W."/>
        </authorList>
    </citation>
    <scope>NUCLEOTIDE SEQUENCE [LARGE SCALE GENOMIC DNA]</scope>
    <source>
        <strain evidence="3">VM2412</strain>
    </source>
</reference>
<gene>
    <name evidence="2" type="ORF">CFK38_05705</name>
</gene>
<evidence type="ECO:0000256" key="1">
    <source>
        <dbReference type="SAM" id="Phobius"/>
    </source>
</evidence>
<dbReference type="AlphaFoldDB" id="A0A291GKN9"/>
<feature type="transmembrane region" description="Helical" evidence="1">
    <location>
        <begin position="6"/>
        <end position="27"/>
    </location>
</feature>
<organism evidence="2 3">
    <name type="scientific">Brachybacterium vulturis</name>
    <dbReference type="NCBI Taxonomy" id="2017484"/>
    <lineage>
        <taxon>Bacteria</taxon>
        <taxon>Bacillati</taxon>
        <taxon>Actinomycetota</taxon>
        <taxon>Actinomycetes</taxon>
        <taxon>Micrococcales</taxon>
        <taxon>Dermabacteraceae</taxon>
        <taxon>Brachybacterium</taxon>
    </lineage>
</organism>
<name>A0A291GKN9_9MICO</name>
<dbReference type="KEGG" id="brz:CFK38_05705"/>
<keyword evidence="1" id="KW-0472">Membrane</keyword>
<dbReference type="EMBL" id="CP023563">
    <property type="protein sequence ID" value="ATG51083.1"/>
    <property type="molecule type" value="Genomic_DNA"/>
</dbReference>
<keyword evidence="3" id="KW-1185">Reference proteome</keyword>
<dbReference type="Proteomes" id="UP000218165">
    <property type="component" value="Chromosome"/>
</dbReference>
<keyword evidence="1" id="KW-1133">Transmembrane helix</keyword>
<accession>A0A291GKN9</accession>
<proteinExistence type="predicted"/>
<keyword evidence="1" id="KW-0812">Transmembrane</keyword>
<sequence length="33" mass="3628">MSAMSLFFLILVILVGLGTLAFAVLVISRLFDR</sequence>